<sequence length="75" mass="8960">MLILLWIVSCFTAFFLTITLLNFFTLLYAKHPRPFHQACELTVYVSFIYPLSLLMTASFIFIMMLLFPLYWLRGR</sequence>
<dbReference type="Proteomes" id="UP000001355">
    <property type="component" value="Chromosome"/>
</dbReference>
<evidence type="ECO:0000313" key="3">
    <source>
        <dbReference type="Proteomes" id="UP000001355"/>
    </source>
</evidence>
<gene>
    <name evidence="2" type="ORF">BPUM_04345</name>
</gene>
<feature type="transmembrane region" description="Helical" evidence="1">
    <location>
        <begin position="41"/>
        <end position="71"/>
    </location>
</feature>
<evidence type="ECO:0000256" key="1">
    <source>
        <dbReference type="SAM" id="Phobius"/>
    </source>
</evidence>
<dbReference type="KEGG" id="bpu:BPUM_04345"/>
<dbReference type="AlphaFoldDB" id="A0A0U2X9R4"/>
<protein>
    <submittedName>
        <fullName evidence="2">Uncharacterized protein</fullName>
    </submittedName>
</protein>
<dbReference type="EMBL" id="CP000813">
    <property type="protein sequence ID" value="ALS35566.1"/>
    <property type="molecule type" value="Genomic_DNA"/>
</dbReference>
<proteinExistence type="predicted"/>
<evidence type="ECO:0000313" key="2">
    <source>
        <dbReference type="EMBL" id="ALS35566.1"/>
    </source>
</evidence>
<organism evidence="2 3">
    <name type="scientific">Bacillus pumilus (strain SAFR-032)</name>
    <dbReference type="NCBI Taxonomy" id="315750"/>
    <lineage>
        <taxon>Bacteria</taxon>
        <taxon>Bacillati</taxon>
        <taxon>Bacillota</taxon>
        <taxon>Bacilli</taxon>
        <taxon>Bacillales</taxon>
        <taxon>Bacillaceae</taxon>
        <taxon>Bacillus</taxon>
    </lineage>
</organism>
<reference evidence="2 3" key="1">
    <citation type="journal article" date="2007" name="PLoS ONE">
        <title>Paradoxical DNA repair and peroxide resistance gene conservation in Bacillus pumilus SAFR-032.</title>
        <authorList>
            <person name="Gioia J."/>
            <person name="Yerrapragada S."/>
            <person name="Qin X."/>
            <person name="Jiang H."/>
            <person name="Igboeli O.C."/>
            <person name="Muzny D."/>
            <person name="Dugan-Rocha S."/>
            <person name="Ding Y."/>
            <person name="Hawes A."/>
            <person name="Liu W."/>
            <person name="Perez L."/>
            <person name="Kovar C."/>
            <person name="Dinh H."/>
            <person name="Lee S."/>
            <person name="Nazareth L."/>
            <person name="Blyth P."/>
            <person name="Holder M."/>
            <person name="Buhay C."/>
            <person name="Tirumalai M.R."/>
            <person name="Liu Y."/>
            <person name="Dasgupta I."/>
            <person name="Bokhetache L."/>
            <person name="Fujita M."/>
            <person name="Karouia F."/>
            <person name="Eswara Moorthy P."/>
            <person name="Siefert J."/>
            <person name="Uzman A."/>
            <person name="Buzumbo P."/>
            <person name="Verma A."/>
            <person name="Zwiya H."/>
            <person name="McWilliams B.D."/>
            <person name="Olowu A."/>
            <person name="Clinkenbeard K.D."/>
            <person name="Newcombe D."/>
            <person name="Golebiewski L."/>
            <person name="Petrosino J.F."/>
            <person name="Nicholson W.L."/>
            <person name="Fox G.E."/>
            <person name="Venkateswaran K."/>
            <person name="Highlander S.K."/>
            <person name="Weinstock G.M."/>
        </authorList>
    </citation>
    <scope>NUCLEOTIDE SEQUENCE [LARGE SCALE GENOMIC DNA]</scope>
    <source>
        <strain evidence="2 3">SAFR-032</strain>
    </source>
</reference>
<keyword evidence="1" id="KW-1133">Transmembrane helix</keyword>
<accession>A0A0U2X9R4</accession>
<keyword evidence="1" id="KW-0812">Transmembrane</keyword>
<keyword evidence="1" id="KW-0472">Membrane</keyword>
<name>A0A0U2X9R4_BACP2</name>
<reference evidence="2 3" key="3">
    <citation type="journal article" date="2013" name="PLoS ONE">
        <title>Candidate genes that may be responsible for the unusual resistances exhibited by Bacillus pumilus SAFR-032 spores.</title>
        <authorList>
            <person name="Tirumalai M.R."/>
            <person name="Rastogi R."/>
            <person name="Zamani N."/>
            <person name="O'Bryant Williams E."/>
            <person name="Allen S."/>
            <person name="Diouf F."/>
            <person name="Kwende S."/>
            <person name="Weinstock G.M."/>
            <person name="Venkateswaran K.J."/>
            <person name="Fox G.E."/>
        </authorList>
    </citation>
    <scope>NUCLEOTIDE SEQUENCE [LARGE SCALE GENOMIC DNA]</scope>
    <source>
        <strain evidence="2 3">SAFR-032</strain>
    </source>
</reference>
<feature type="transmembrane region" description="Helical" evidence="1">
    <location>
        <begin position="6"/>
        <end position="29"/>
    </location>
</feature>
<keyword evidence="3" id="KW-1185">Reference proteome</keyword>
<reference evidence="2 3" key="2">
    <citation type="journal article" date="2013" name="Extremophiles">
        <title>An ICEBs1-like element may be associated with the extreme radiation and desiccation resistance of Bacillus pumilus SAFR-032 spores.</title>
        <authorList>
            <person name="Tirumalai M.R."/>
            <person name="Fox G.E."/>
        </authorList>
    </citation>
    <scope>NUCLEOTIDE SEQUENCE [LARGE SCALE GENOMIC DNA]</scope>
    <source>
        <strain evidence="2 3">SAFR-032</strain>
    </source>
</reference>